<name>A0AC34R8T1_9BILA</name>
<protein>
    <submittedName>
        <fullName evidence="2">Uncharacterized protein</fullName>
    </submittedName>
</protein>
<proteinExistence type="predicted"/>
<dbReference type="Proteomes" id="UP000887576">
    <property type="component" value="Unplaced"/>
</dbReference>
<evidence type="ECO:0000313" key="1">
    <source>
        <dbReference type="Proteomes" id="UP000887576"/>
    </source>
</evidence>
<organism evidence="1 2">
    <name type="scientific">Panagrolaimus sp. JU765</name>
    <dbReference type="NCBI Taxonomy" id="591449"/>
    <lineage>
        <taxon>Eukaryota</taxon>
        <taxon>Metazoa</taxon>
        <taxon>Ecdysozoa</taxon>
        <taxon>Nematoda</taxon>
        <taxon>Chromadorea</taxon>
        <taxon>Rhabditida</taxon>
        <taxon>Tylenchina</taxon>
        <taxon>Panagrolaimomorpha</taxon>
        <taxon>Panagrolaimoidea</taxon>
        <taxon>Panagrolaimidae</taxon>
        <taxon>Panagrolaimus</taxon>
    </lineage>
</organism>
<sequence length="78" mass="9508">MEKIEVKGNSNDLYSKIVMMKINEEKFSKDLDDQSRNTFKRCVELFRPVHKYIKKLSKNKEDEKELDKEDYIRYLCKL</sequence>
<accession>A0AC34R8T1</accession>
<reference evidence="2" key="1">
    <citation type="submission" date="2022-11" db="UniProtKB">
        <authorList>
            <consortium name="WormBaseParasite"/>
        </authorList>
    </citation>
    <scope>IDENTIFICATION</scope>
</reference>
<evidence type="ECO:0000313" key="2">
    <source>
        <dbReference type="WBParaSite" id="JU765_v2.g4422.t1"/>
    </source>
</evidence>
<dbReference type="WBParaSite" id="JU765_v2.g4422.t1">
    <property type="protein sequence ID" value="JU765_v2.g4422.t1"/>
    <property type="gene ID" value="JU765_v2.g4422"/>
</dbReference>